<keyword evidence="5" id="KW-0539">Nucleus</keyword>
<keyword evidence="9" id="KW-1185">Reference proteome</keyword>
<dbReference type="GO" id="GO:1905262">
    <property type="term" value="P:negative regulation of meiotic DNA double-strand break formation involved in reciprocal meiotic recombination"/>
    <property type="evidence" value="ECO:0007669"/>
    <property type="project" value="EnsemblFungi"/>
</dbReference>
<dbReference type="GO" id="GO:0000817">
    <property type="term" value="C:COMA complex"/>
    <property type="evidence" value="ECO:0007669"/>
    <property type="project" value="EnsemblFungi"/>
</dbReference>
<dbReference type="GO" id="GO:0071459">
    <property type="term" value="P:protein localization to chromosome, centromeric region"/>
    <property type="evidence" value="ECO:0007669"/>
    <property type="project" value="EnsemblFungi"/>
</dbReference>
<reference evidence="9" key="1">
    <citation type="submission" date="2016-03" db="EMBL/GenBank/DDBJ databases">
        <authorList>
            <person name="Devillers H."/>
        </authorList>
    </citation>
    <scope>NUCLEOTIDE SEQUENCE [LARGE SCALE GENOMIC DNA]</scope>
</reference>
<organism evidence="8 9">
    <name type="scientific">Lachancea dasiensis</name>
    <dbReference type="NCBI Taxonomy" id="1072105"/>
    <lineage>
        <taxon>Eukaryota</taxon>
        <taxon>Fungi</taxon>
        <taxon>Dikarya</taxon>
        <taxon>Ascomycota</taxon>
        <taxon>Saccharomycotina</taxon>
        <taxon>Saccharomycetes</taxon>
        <taxon>Saccharomycetales</taxon>
        <taxon>Saccharomycetaceae</taxon>
        <taxon>Lachancea</taxon>
    </lineage>
</organism>
<name>A0A1G4ISM4_9SACH</name>
<dbReference type="OrthoDB" id="10050372at2759"/>
<protein>
    <submittedName>
        <fullName evidence="8">LADA_0B02344g1_1</fullName>
    </submittedName>
</protein>
<keyword evidence="6" id="KW-0137">Centromere</keyword>
<dbReference type="AlphaFoldDB" id="A0A1G4ISM4"/>
<sequence>MSNEPSISQEIESLKAEIAELRTRHEDLETELFASNGGKNNNSNLPLRFDDLLDEFPIIKKRLDRNLTGGHMDSIPKTPTGSPAKIDRRLESQRLENLPSDISEPEWVLRTQPSVEHKMFDDSLADLLDMDILKSPSKRKKVTESRKELELLNRSRIENFYRGFGKSIFPVVDPSDLDRQQDGHASVKRQMLGLRLEIFNELTSKFDPPFYILFKRDLNDTCWELFKHTLPSYVGLEDLLESTRAHRLLTDISQIYTFANKAYMALLNVSIKLQVLQGLEYSGKISELEMDPACTLPSFTMPGVTTRFKLQVVDQDVTAYSCIPDTHKDWATTLLGPLGQLEARIDKLIKH</sequence>
<evidence type="ECO:0000256" key="1">
    <source>
        <dbReference type="ARBA" id="ARBA00004123"/>
    </source>
</evidence>
<keyword evidence="7" id="KW-0175">Coiled coil</keyword>
<proteinExistence type="inferred from homology"/>
<dbReference type="GO" id="GO:0034087">
    <property type="term" value="P:establishment of mitotic sister chromatid cohesion"/>
    <property type="evidence" value="ECO:0007669"/>
    <property type="project" value="EnsemblFungi"/>
</dbReference>
<dbReference type="EMBL" id="LT598456">
    <property type="protein sequence ID" value="SCU79664.1"/>
    <property type="molecule type" value="Genomic_DNA"/>
</dbReference>
<evidence type="ECO:0000313" key="9">
    <source>
        <dbReference type="Proteomes" id="UP000190274"/>
    </source>
</evidence>
<feature type="coiled-coil region" evidence="7">
    <location>
        <begin position="4"/>
        <end position="31"/>
    </location>
</feature>
<dbReference type="Proteomes" id="UP000190274">
    <property type="component" value="Chromosome B"/>
</dbReference>
<dbReference type="InterPro" id="IPR018464">
    <property type="entry name" value="CENP-O"/>
</dbReference>
<evidence type="ECO:0000256" key="4">
    <source>
        <dbReference type="ARBA" id="ARBA00022454"/>
    </source>
</evidence>
<keyword evidence="4" id="KW-0158">Chromosome</keyword>
<evidence type="ECO:0000313" key="8">
    <source>
        <dbReference type="EMBL" id="SCU79664.1"/>
    </source>
</evidence>
<evidence type="ECO:0000256" key="3">
    <source>
        <dbReference type="ARBA" id="ARBA00007321"/>
    </source>
</evidence>
<dbReference type="Pfam" id="PF09496">
    <property type="entry name" value="CENP-O"/>
    <property type="match status" value="1"/>
</dbReference>
<accession>A0A1G4ISM4</accession>
<evidence type="ECO:0000256" key="7">
    <source>
        <dbReference type="SAM" id="Coils"/>
    </source>
</evidence>
<evidence type="ECO:0000256" key="5">
    <source>
        <dbReference type="ARBA" id="ARBA00023242"/>
    </source>
</evidence>
<gene>
    <name evidence="8" type="ORF">LADA_0B02344G</name>
</gene>
<evidence type="ECO:0000256" key="2">
    <source>
        <dbReference type="ARBA" id="ARBA00004584"/>
    </source>
</evidence>
<comment type="subcellular location">
    <subcellularLocation>
        <location evidence="2">Chromosome</location>
        <location evidence="2">Centromere</location>
    </subcellularLocation>
    <subcellularLocation>
        <location evidence="1">Nucleus</location>
    </subcellularLocation>
</comment>
<dbReference type="STRING" id="1266660.A0A1G4ISM4"/>
<comment type="similarity">
    <text evidence="3">Belongs to the CENP-O/MCM21 family.</text>
</comment>
<evidence type="ECO:0000256" key="6">
    <source>
        <dbReference type="ARBA" id="ARBA00023328"/>
    </source>
</evidence>